<dbReference type="Proteomes" id="UP001169760">
    <property type="component" value="Unassembled WGS sequence"/>
</dbReference>
<dbReference type="RefSeq" id="WP_303493195.1">
    <property type="nucleotide sequence ID" value="NZ_JAUOPB010000010.1"/>
</dbReference>
<dbReference type="HAMAP" id="MF_00758">
    <property type="entry name" value="UPF0301"/>
    <property type="match status" value="1"/>
</dbReference>
<dbReference type="PANTHER" id="PTHR30327:SF1">
    <property type="entry name" value="UPF0301 PROTEIN YQGE"/>
    <property type="match status" value="1"/>
</dbReference>
<dbReference type="GO" id="GO:0005829">
    <property type="term" value="C:cytosol"/>
    <property type="evidence" value="ECO:0007669"/>
    <property type="project" value="TreeGrafter"/>
</dbReference>
<dbReference type="Gene3D" id="3.40.1740.10">
    <property type="entry name" value="VC0467-like"/>
    <property type="match status" value="1"/>
</dbReference>
<dbReference type="Pfam" id="PF02622">
    <property type="entry name" value="DUF179"/>
    <property type="match status" value="1"/>
</dbReference>
<gene>
    <name evidence="3" type="ORF">Q4521_13835</name>
</gene>
<dbReference type="AlphaFoldDB" id="A0AAW7X7G9"/>
<reference evidence="3" key="1">
    <citation type="submission" date="2023-07" db="EMBL/GenBank/DDBJ databases">
        <title>Genome content predicts the carbon catabolic preferences of heterotrophic bacteria.</title>
        <authorList>
            <person name="Gralka M."/>
        </authorList>
    </citation>
    <scope>NUCLEOTIDE SEQUENCE</scope>
    <source>
        <strain evidence="3">I3M17_2</strain>
    </source>
</reference>
<evidence type="ECO:0000313" key="3">
    <source>
        <dbReference type="EMBL" id="MDO6423557.1"/>
    </source>
</evidence>
<dbReference type="PANTHER" id="PTHR30327">
    <property type="entry name" value="UNCHARACTERIZED PROTEIN YQGE"/>
    <property type="match status" value="1"/>
</dbReference>
<evidence type="ECO:0000313" key="4">
    <source>
        <dbReference type="Proteomes" id="UP001169760"/>
    </source>
</evidence>
<sequence>MATLDSNEKHDTHAPEAAGEFVSLRDHFLIAMPGLQDPIFSRSLTYICDHTAQGAMGIVVNQPMNLTLGDIFEQLELQDKAQQAGRAVLAGGPVNTERGFVLHRDSGAWESTMHIAPDVNLTASRDIVHAIANNTGPKSSLFALGYAGWSAGQLEEEISANSWLTIPADSSIIFDIPVEDRWAAAARQLGIDIHLMSATAGHA</sequence>
<evidence type="ECO:0000256" key="2">
    <source>
        <dbReference type="HAMAP-Rule" id="MF_00758"/>
    </source>
</evidence>
<dbReference type="InterPro" id="IPR003774">
    <property type="entry name" value="AlgH-like"/>
</dbReference>
<dbReference type="NCBIfam" id="NF001266">
    <property type="entry name" value="PRK00228.1-1"/>
    <property type="match status" value="1"/>
</dbReference>
<dbReference type="EMBL" id="JAUOPB010000010">
    <property type="protein sequence ID" value="MDO6423557.1"/>
    <property type="molecule type" value="Genomic_DNA"/>
</dbReference>
<protein>
    <recommendedName>
        <fullName evidence="2">UPF0301 protein Q4521_13835</fullName>
    </recommendedName>
</protein>
<comment type="similarity">
    <text evidence="1 2">Belongs to the UPF0301 (AlgH) family.</text>
</comment>
<organism evidence="3 4">
    <name type="scientific">Saccharophagus degradans</name>
    <dbReference type="NCBI Taxonomy" id="86304"/>
    <lineage>
        <taxon>Bacteria</taxon>
        <taxon>Pseudomonadati</taxon>
        <taxon>Pseudomonadota</taxon>
        <taxon>Gammaproteobacteria</taxon>
        <taxon>Cellvibrionales</taxon>
        <taxon>Cellvibrionaceae</taxon>
        <taxon>Saccharophagus</taxon>
    </lineage>
</organism>
<comment type="caution">
    <text evidence="3">The sequence shown here is derived from an EMBL/GenBank/DDBJ whole genome shotgun (WGS) entry which is preliminary data.</text>
</comment>
<evidence type="ECO:0000256" key="1">
    <source>
        <dbReference type="ARBA" id="ARBA00009600"/>
    </source>
</evidence>
<name>A0AAW7X7G9_9GAMM</name>
<dbReference type="SUPFAM" id="SSF143456">
    <property type="entry name" value="VC0467-like"/>
    <property type="match status" value="1"/>
</dbReference>
<proteinExistence type="inferred from homology"/>
<accession>A0AAW7X7G9</accession>